<evidence type="ECO:0000313" key="2">
    <source>
        <dbReference type="Proteomes" id="UP000295550"/>
    </source>
</evidence>
<comment type="caution">
    <text evidence="1">The sequence shown here is derived from an EMBL/GenBank/DDBJ whole genome shotgun (WGS) entry which is preliminary data.</text>
</comment>
<gene>
    <name evidence="1" type="ORF">C5468_17550</name>
</gene>
<protein>
    <submittedName>
        <fullName evidence="1">Uncharacterized protein</fullName>
    </submittedName>
</protein>
<dbReference type="RefSeq" id="WP_132347016.1">
    <property type="nucleotide sequence ID" value="NZ_CAWOLF010000019.1"/>
</dbReference>
<accession>A0A4V2X5E4</accession>
<dbReference type="Proteomes" id="UP000295550">
    <property type="component" value="Unassembled WGS sequence"/>
</dbReference>
<organism evidence="1 2">
    <name type="scientific">Photorhabdus luminescens subsp. mexicana</name>
    <dbReference type="NCBI Taxonomy" id="2100167"/>
    <lineage>
        <taxon>Bacteria</taxon>
        <taxon>Pseudomonadati</taxon>
        <taxon>Pseudomonadota</taxon>
        <taxon>Gammaproteobacteria</taxon>
        <taxon>Enterobacterales</taxon>
        <taxon>Morganellaceae</taxon>
        <taxon>Photorhabdus</taxon>
    </lineage>
</organism>
<reference evidence="1 2" key="1">
    <citation type="journal article" date="2019" name="Int. J. Syst. Evol. Microbiol.">
        <title>Photorhabdus khanii subsp. guanajuatensis subsp. nov., isolated from Heterorhabditis atacamensis, and Photorhabdus luminescens subsp. mexicana subsp. nov., isolated from Heterorhabditis mexicana entomopathogenic nematodes.</title>
        <authorList>
            <person name="Machado R.A.R."/>
            <person name="Bruno P."/>
            <person name="Arce C.C.M."/>
            <person name="Liechti N."/>
            <person name="Kohler A."/>
            <person name="Bernal J."/>
            <person name="Bruggmann R."/>
            <person name="Turlings T.C.J."/>
        </authorList>
    </citation>
    <scope>NUCLEOTIDE SEQUENCE [LARGE SCALE GENOMIC DNA]</scope>
    <source>
        <strain evidence="1 2">MEX47-22</strain>
    </source>
</reference>
<dbReference type="AlphaFoldDB" id="A0A4V2X5E4"/>
<evidence type="ECO:0000313" key="1">
    <source>
        <dbReference type="EMBL" id="TDB47895.1"/>
    </source>
</evidence>
<dbReference type="EMBL" id="PUJX01000019">
    <property type="protein sequence ID" value="TDB47895.1"/>
    <property type="molecule type" value="Genomic_DNA"/>
</dbReference>
<sequence>MKIKTFLNKHFDVCDLMDVLTDEEINQGNIEMKFGINAKNSDSSEPDFILEKISIEGWKVKTINGVTCWSNLSESILKKALKNLEFEA</sequence>
<name>A0A4V2X5E4_PHOLU</name>
<proteinExistence type="predicted"/>